<dbReference type="Proteomes" id="UP001256646">
    <property type="component" value="Unassembled WGS sequence"/>
</dbReference>
<dbReference type="RefSeq" id="WP_252212749.1">
    <property type="nucleotide sequence ID" value="NZ_JAVJAN010000026.1"/>
</dbReference>
<sequence>MENKEYLEKVIYEINKKNQFFLCAPKWSAPIYGFSYDKSRNTKAMDVLMKSGIISEKRSDVICILGDWSDVAEGIYFTDKAMYINSPKNSTKKFSVKYEDICELKYNPQSVELSITTTDRYTYYVTTTIWSKRNIKIFLEIASGIMDLDDEDRERIEHIELEMKDNIGGVVAGITYGNVSNASTIYGMDKFNTPRGHGFAAEQANHLYDKINNGDFFGKGKVNLVGDDIDPNTGRIIKDGADRVVNGVNIQTKYCASGSKCISECFENGKLRYINTDGTPMQIEVPSDKYDSAVKAMENRIKNGEVSGVSDPSKAKDIVRRGHFTYEQAKNIAKFGTVESITFDAVNGAIIATGAMGISSVLTFATSIWNGEDFDVAIKNAAYSGLKVGGTTFATAVLASQLSKAGLNSALVGSSEAIVSIMGPKASAMLVNAFRSGGNIYGAAAMKSAAKMLRGNAITGAVSVVVLSSLDVANIFRGRISGSQLFKNVANTASTVAGGTAGWVGGATAGAAIGSAIPIVGTAIGGFVGGILGSFAGGAAAGKVSGAVLDEFIEDDANKMVKIVEKVFTQLAEDYLINKKEAENIIDRLKDKLTGKFLKDMFASSNRELFAKNVLEPLVEEEVKKREVIKIPSDADMLNGLRVVLEELSDQAS</sequence>
<proteinExistence type="predicted"/>
<gene>
    <name evidence="1" type="ORF">RGC78_10655</name>
</gene>
<evidence type="ECO:0000313" key="1">
    <source>
        <dbReference type="EMBL" id="MDR5587926.1"/>
    </source>
</evidence>
<dbReference type="PANTHER" id="PTHR21525">
    <property type="entry name" value="MOTILE SPERM PROTEIN"/>
    <property type="match status" value="1"/>
</dbReference>
<keyword evidence="2" id="KW-1185">Reference proteome</keyword>
<evidence type="ECO:0000313" key="2">
    <source>
        <dbReference type="Proteomes" id="UP001256646"/>
    </source>
</evidence>
<dbReference type="EMBL" id="JAVJAN010000026">
    <property type="protein sequence ID" value="MDR5587926.1"/>
    <property type="molecule type" value="Genomic_DNA"/>
</dbReference>
<organism evidence="1 2">
    <name type="scientific">Clostridium aquiflavi</name>
    <dbReference type="NCBI Taxonomy" id="3073603"/>
    <lineage>
        <taxon>Bacteria</taxon>
        <taxon>Bacillati</taxon>
        <taxon>Bacillota</taxon>
        <taxon>Clostridia</taxon>
        <taxon>Eubacteriales</taxon>
        <taxon>Clostridiaceae</taxon>
        <taxon>Clostridium</taxon>
    </lineage>
</organism>
<comment type="caution">
    <text evidence="1">The sequence shown here is derived from an EMBL/GenBank/DDBJ whole genome shotgun (WGS) entry which is preliminary data.</text>
</comment>
<evidence type="ECO:0008006" key="3">
    <source>
        <dbReference type="Google" id="ProtNLM"/>
    </source>
</evidence>
<accession>A0ABU1EHQ8</accession>
<name>A0ABU1EHQ8_9CLOT</name>
<protein>
    <recommendedName>
        <fullName evidence="3">Inner membrane protein yeeR</fullName>
    </recommendedName>
</protein>
<reference evidence="1 2" key="1">
    <citation type="submission" date="2023-09" db="EMBL/GenBank/DDBJ databases">
        <authorList>
            <person name="Zhai L."/>
        </authorList>
    </citation>
    <scope>NUCLEOTIDE SEQUENCE [LARGE SCALE GENOMIC DNA]</scope>
    <source>
        <strain evidence="1 2">5 N-1</strain>
    </source>
</reference>
<dbReference type="PANTHER" id="PTHR21525:SF9">
    <property type="entry name" value="CHANNEL_COLICIN DOMAIN-CONTAINING PROTEIN"/>
    <property type="match status" value="1"/>
</dbReference>